<accession>A0A0D1XUY2</accession>
<dbReference type="GO" id="GO:0005507">
    <property type="term" value="F:copper ion binding"/>
    <property type="evidence" value="ECO:0007669"/>
    <property type="project" value="InterPro"/>
</dbReference>
<organism evidence="8 9">
    <name type="scientific">Verruconis gallopava</name>
    <dbReference type="NCBI Taxonomy" id="253628"/>
    <lineage>
        <taxon>Eukaryota</taxon>
        <taxon>Fungi</taxon>
        <taxon>Dikarya</taxon>
        <taxon>Ascomycota</taxon>
        <taxon>Pezizomycotina</taxon>
        <taxon>Dothideomycetes</taxon>
        <taxon>Pleosporomycetidae</taxon>
        <taxon>Venturiales</taxon>
        <taxon>Sympoventuriaceae</taxon>
        <taxon>Verruconis</taxon>
    </lineage>
</organism>
<keyword evidence="4" id="KW-0186">Copper</keyword>
<dbReference type="PANTHER" id="PTHR11709">
    <property type="entry name" value="MULTI-COPPER OXIDASE"/>
    <property type="match status" value="1"/>
</dbReference>
<gene>
    <name evidence="8" type="ORF">PV09_02999</name>
</gene>
<dbReference type="RefSeq" id="XP_016216440.1">
    <property type="nucleotide sequence ID" value="XM_016356134.1"/>
</dbReference>
<dbReference type="STRING" id="253628.A0A0D1XUY2"/>
<feature type="domain" description="Plastocyanin-like" evidence="7">
    <location>
        <begin position="17"/>
        <end position="70"/>
    </location>
</feature>
<feature type="domain" description="Plastocyanin-like" evidence="5">
    <location>
        <begin position="134"/>
        <end position="283"/>
    </location>
</feature>
<dbReference type="PROSITE" id="PS00080">
    <property type="entry name" value="MULTICOPPER_OXIDASE2"/>
    <property type="match status" value="1"/>
</dbReference>
<dbReference type="EMBL" id="KN847535">
    <property type="protein sequence ID" value="KIW06571.1"/>
    <property type="molecule type" value="Genomic_DNA"/>
</dbReference>
<evidence type="ECO:0000313" key="9">
    <source>
        <dbReference type="Proteomes" id="UP000053259"/>
    </source>
</evidence>
<evidence type="ECO:0000256" key="3">
    <source>
        <dbReference type="ARBA" id="ARBA00023002"/>
    </source>
</evidence>
<dbReference type="Pfam" id="PF07731">
    <property type="entry name" value="Cu-oxidase_2"/>
    <property type="match status" value="1"/>
</dbReference>
<dbReference type="Pfam" id="PF07732">
    <property type="entry name" value="Cu-oxidase_3"/>
    <property type="match status" value="1"/>
</dbReference>
<evidence type="ECO:0000256" key="1">
    <source>
        <dbReference type="ARBA" id="ARBA00010609"/>
    </source>
</evidence>
<sequence>MPDTGITRRYNFTLTRAIIAPDGYEKSVILVNNQFPGPMVEANWGDWIEVEVFNNIEEEEQGTAIHWHGNAASYLEKASLIGLERTSRELHGGILIIKVNTSMALSVQPNPLLKVKAIVIHGPEHQDYDVDLGTILLHDWRHKSFQEVDDQVLNVRITDLLNLPKLFNLLPVGDGNLINGKSFTIGVCIFGIGPGCNQDYSSTPKWILEPGKRYKLRLLNVGGDGTQKFSVDNHNLSVISTDFTQIEPYETEIVTIGVGQRQDVILTANAPTTIGAFWVRANVAWCSLTWRGSALAAMFYSGADTTKMPTTDPHPDPFELSTTVLCGNDPIEMSKPWFPMDAEEPTTTLTFNNFYTINATGYLKFSMAFPGSYSGNYTDPLLYKGVIENEQFTTGLEYDPNRALFNPDQVYDVGTNKTVRVVVNNPTFAQNAHAMHLHGHDFYVLSNGAGVWDGTLNTRNPMRRDTQIVVPDGHLVFQYTVDNPGMWALHCHIPWHLADGLVVNFLEHREEASKFLGMKEDIESVCNDWKPWVAAHPINDNN</sequence>
<dbReference type="InterPro" id="IPR045087">
    <property type="entry name" value="Cu-oxidase_fam"/>
</dbReference>
<keyword evidence="9" id="KW-1185">Reference proteome</keyword>
<name>A0A0D1XUY2_9PEZI</name>
<dbReference type="AlphaFoldDB" id="A0A0D1XUY2"/>
<evidence type="ECO:0000259" key="7">
    <source>
        <dbReference type="Pfam" id="PF07732"/>
    </source>
</evidence>
<evidence type="ECO:0000259" key="6">
    <source>
        <dbReference type="Pfam" id="PF07731"/>
    </source>
</evidence>
<dbReference type="GeneID" id="27310972"/>
<dbReference type="InParanoid" id="A0A0D1XUY2"/>
<feature type="domain" description="Plastocyanin-like" evidence="6">
    <location>
        <begin position="389"/>
        <end position="509"/>
    </location>
</feature>
<dbReference type="GO" id="GO:0016491">
    <property type="term" value="F:oxidoreductase activity"/>
    <property type="evidence" value="ECO:0007669"/>
    <property type="project" value="UniProtKB-KW"/>
</dbReference>
<dbReference type="InterPro" id="IPR008972">
    <property type="entry name" value="Cupredoxin"/>
</dbReference>
<protein>
    <recommendedName>
        <fullName evidence="10">Multicopper oxidase</fullName>
    </recommendedName>
</protein>
<dbReference type="PROSITE" id="PS00079">
    <property type="entry name" value="MULTICOPPER_OXIDASE1"/>
    <property type="match status" value="1"/>
</dbReference>
<dbReference type="Pfam" id="PF00394">
    <property type="entry name" value="Cu-oxidase"/>
    <property type="match status" value="1"/>
</dbReference>
<dbReference type="Gene3D" id="2.60.40.420">
    <property type="entry name" value="Cupredoxins - blue copper proteins"/>
    <property type="match status" value="3"/>
</dbReference>
<dbReference type="InterPro" id="IPR002355">
    <property type="entry name" value="Cu_oxidase_Cu_BS"/>
</dbReference>
<evidence type="ECO:0000259" key="5">
    <source>
        <dbReference type="Pfam" id="PF00394"/>
    </source>
</evidence>
<reference evidence="8 9" key="1">
    <citation type="submission" date="2015-01" db="EMBL/GenBank/DDBJ databases">
        <title>The Genome Sequence of Ochroconis gallopava CBS43764.</title>
        <authorList>
            <consortium name="The Broad Institute Genomics Platform"/>
            <person name="Cuomo C."/>
            <person name="de Hoog S."/>
            <person name="Gorbushina A."/>
            <person name="Stielow B."/>
            <person name="Teixiera M."/>
            <person name="Abouelleil A."/>
            <person name="Chapman S.B."/>
            <person name="Priest M."/>
            <person name="Young S.K."/>
            <person name="Wortman J."/>
            <person name="Nusbaum C."/>
            <person name="Birren B."/>
        </authorList>
    </citation>
    <scope>NUCLEOTIDE SEQUENCE [LARGE SCALE GENOMIC DNA]</scope>
    <source>
        <strain evidence="8 9">CBS 43764</strain>
    </source>
</reference>
<dbReference type="Proteomes" id="UP000053259">
    <property type="component" value="Unassembled WGS sequence"/>
</dbReference>
<evidence type="ECO:0008006" key="10">
    <source>
        <dbReference type="Google" id="ProtNLM"/>
    </source>
</evidence>
<dbReference type="PANTHER" id="PTHR11709:SF145">
    <property type="entry name" value="LCC1"/>
    <property type="match status" value="1"/>
</dbReference>
<evidence type="ECO:0000256" key="4">
    <source>
        <dbReference type="ARBA" id="ARBA00023008"/>
    </source>
</evidence>
<dbReference type="InterPro" id="IPR001117">
    <property type="entry name" value="Cu-oxidase_2nd"/>
</dbReference>
<evidence type="ECO:0000256" key="2">
    <source>
        <dbReference type="ARBA" id="ARBA00022723"/>
    </source>
</evidence>
<keyword evidence="2" id="KW-0479">Metal-binding</keyword>
<dbReference type="InterPro" id="IPR011707">
    <property type="entry name" value="Cu-oxidase-like_N"/>
</dbReference>
<comment type="similarity">
    <text evidence="1">Belongs to the multicopper oxidase family.</text>
</comment>
<dbReference type="HOGENOM" id="CLU_006504_3_1_1"/>
<keyword evidence="3" id="KW-0560">Oxidoreductase</keyword>
<dbReference type="InterPro" id="IPR033138">
    <property type="entry name" value="Cu_oxidase_CS"/>
</dbReference>
<evidence type="ECO:0000313" key="8">
    <source>
        <dbReference type="EMBL" id="KIW06571.1"/>
    </source>
</evidence>
<dbReference type="SUPFAM" id="SSF49503">
    <property type="entry name" value="Cupredoxins"/>
    <property type="match status" value="3"/>
</dbReference>
<dbReference type="InterPro" id="IPR011706">
    <property type="entry name" value="Cu-oxidase_C"/>
</dbReference>
<proteinExistence type="inferred from homology"/>
<dbReference type="OrthoDB" id="2121828at2759"/>
<dbReference type="VEuPathDB" id="FungiDB:PV09_02999"/>